<feature type="compositionally biased region" description="Acidic residues" evidence="1">
    <location>
        <begin position="314"/>
        <end position="323"/>
    </location>
</feature>
<dbReference type="AlphaFoldDB" id="A0A8I3A6B2"/>
<dbReference type="EMBL" id="JAGFBS010000030">
    <property type="protein sequence ID" value="KAG6372021.1"/>
    <property type="molecule type" value="Genomic_DNA"/>
</dbReference>
<feature type="compositionally biased region" description="Low complexity" evidence="1">
    <location>
        <begin position="180"/>
        <end position="192"/>
    </location>
</feature>
<proteinExistence type="predicted"/>
<accession>A0A8I3A6B2</accession>
<feature type="region of interest" description="Disordered" evidence="1">
    <location>
        <begin position="209"/>
        <end position="231"/>
    </location>
</feature>
<keyword evidence="3" id="KW-1185">Reference proteome</keyword>
<protein>
    <submittedName>
        <fullName evidence="2">Uncharacterized protein</fullName>
    </submittedName>
</protein>
<evidence type="ECO:0000313" key="3">
    <source>
        <dbReference type="Proteomes" id="UP000683000"/>
    </source>
</evidence>
<evidence type="ECO:0000313" key="2">
    <source>
        <dbReference type="EMBL" id="KAG6372021.1"/>
    </source>
</evidence>
<sequence>MVPLIKNKIASVEDVAHLPAGRVAKRCTQSLMNAVVPRAKSLPHINLVAEGRSLKASLKHRVETARRPGGSISTEPASPTTASTVGSSSPMISSSSPVVSDAACSDQWEEDEDHCHRLVAVTQSWLDFEQLVPQRCARSDQTIEQARRDVCHDLVQSFSGCPPIPSSLQVDRRPSNLADPVSLPSVSSPHLSSQAPFVTSLTSQTTVASTVAAKPARSPEFSDEESQREPDNFSFHFSQDEEWTDEVEARMQNAIDRMLEDARRQLAVPVLNFSVLFPDDLLADSVAHQTAANPRTSHSGASSLEDYNGSYSVDPEEEREEDDDVEAMVEDIGYGIDNVWEELAIVPARLLPPISEETLADEFVVEEDAHSSPLSTKTTSFGFIVEASSTVVRVPITFEAATMEAS</sequence>
<comment type="caution">
    <text evidence="2">The sequence shown here is derived from an EMBL/GenBank/DDBJ whole genome shotgun (WGS) entry which is preliminary data.</text>
</comment>
<feature type="region of interest" description="Disordered" evidence="1">
    <location>
        <begin position="162"/>
        <end position="192"/>
    </location>
</feature>
<feature type="region of interest" description="Disordered" evidence="1">
    <location>
        <begin position="62"/>
        <end position="96"/>
    </location>
</feature>
<dbReference type="OrthoDB" id="2689144at2759"/>
<dbReference type="Proteomes" id="UP000683000">
    <property type="component" value="Unassembled WGS sequence"/>
</dbReference>
<organism evidence="2 3">
    <name type="scientific">Boletus reticuloceps</name>
    <dbReference type="NCBI Taxonomy" id="495285"/>
    <lineage>
        <taxon>Eukaryota</taxon>
        <taxon>Fungi</taxon>
        <taxon>Dikarya</taxon>
        <taxon>Basidiomycota</taxon>
        <taxon>Agaricomycotina</taxon>
        <taxon>Agaricomycetes</taxon>
        <taxon>Agaricomycetidae</taxon>
        <taxon>Boletales</taxon>
        <taxon>Boletineae</taxon>
        <taxon>Boletaceae</taxon>
        <taxon>Boletoideae</taxon>
        <taxon>Boletus</taxon>
    </lineage>
</organism>
<reference evidence="2" key="1">
    <citation type="submission" date="2021-03" db="EMBL/GenBank/DDBJ databases">
        <title>Evolutionary innovations through gain and loss of genes in the ectomycorrhizal Boletales.</title>
        <authorList>
            <person name="Wu G."/>
            <person name="Miyauchi S."/>
            <person name="Morin E."/>
            <person name="Yang Z.-L."/>
            <person name="Xu J."/>
            <person name="Martin F.M."/>
        </authorList>
    </citation>
    <scope>NUCLEOTIDE SEQUENCE</scope>
    <source>
        <strain evidence="2">BR01</strain>
    </source>
</reference>
<gene>
    <name evidence="2" type="ORF">JVT61DRAFT_8722</name>
</gene>
<feature type="region of interest" description="Disordered" evidence="1">
    <location>
        <begin position="292"/>
        <end position="323"/>
    </location>
</feature>
<feature type="compositionally biased region" description="Polar residues" evidence="1">
    <location>
        <begin position="292"/>
        <end position="302"/>
    </location>
</feature>
<feature type="compositionally biased region" description="Low complexity" evidence="1">
    <location>
        <begin position="71"/>
        <end position="96"/>
    </location>
</feature>
<evidence type="ECO:0000256" key="1">
    <source>
        <dbReference type="SAM" id="MobiDB-lite"/>
    </source>
</evidence>
<name>A0A8I3A6B2_9AGAM</name>